<dbReference type="AlphaFoldDB" id="A0A376LQ11"/>
<protein>
    <submittedName>
        <fullName evidence="1">Phage related protein</fullName>
    </submittedName>
</protein>
<organism evidence="1 2">
    <name type="scientific">Escherichia coli</name>
    <dbReference type="NCBI Taxonomy" id="562"/>
    <lineage>
        <taxon>Bacteria</taxon>
        <taxon>Pseudomonadati</taxon>
        <taxon>Pseudomonadota</taxon>
        <taxon>Gammaproteobacteria</taxon>
        <taxon>Enterobacterales</taxon>
        <taxon>Enterobacteriaceae</taxon>
        <taxon>Escherichia</taxon>
    </lineage>
</organism>
<evidence type="ECO:0000313" key="1">
    <source>
        <dbReference type="EMBL" id="STF46283.1"/>
    </source>
</evidence>
<proteinExistence type="predicted"/>
<sequence>MANKHLHLNLKGEYFHAIRAGKKVEEYRLYNEYWRKRLEGREYTRLIIKWGYPSDDEKDRIIVLPYMGYEIKLIQHPLFGPDPVKVFAIKCDIYWQYRF</sequence>
<accession>A0A376LQ11</accession>
<gene>
    <name evidence="1" type="ORF">NCTC7928_07085</name>
</gene>
<dbReference type="RefSeq" id="WP_001703268.1">
    <property type="nucleotide sequence ID" value="NZ_BFLU01000005.1"/>
</dbReference>
<evidence type="ECO:0000313" key="2">
    <source>
        <dbReference type="Proteomes" id="UP000254877"/>
    </source>
</evidence>
<reference evidence="1 2" key="1">
    <citation type="submission" date="2018-06" db="EMBL/GenBank/DDBJ databases">
        <authorList>
            <consortium name="Pathogen Informatics"/>
            <person name="Doyle S."/>
        </authorList>
    </citation>
    <scope>NUCLEOTIDE SEQUENCE [LARGE SCALE GENOMIC DNA]</scope>
    <source>
        <strain evidence="1 2">NCTC7928</strain>
    </source>
</reference>
<dbReference type="Proteomes" id="UP000254877">
    <property type="component" value="Unassembled WGS sequence"/>
</dbReference>
<dbReference type="EMBL" id="UGAB01000002">
    <property type="protein sequence ID" value="STF46283.1"/>
    <property type="molecule type" value="Genomic_DNA"/>
</dbReference>
<name>A0A376LQ11_ECOLX</name>